<evidence type="ECO:0000259" key="2">
    <source>
        <dbReference type="SMART" id="SM01189"/>
    </source>
</evidence>
<comment type="caution">
    <text evidence="3">The sequence shown here is derived from an EMBL/GenBank/DDBJ whole genome shotgun (WGS) entry which is preliminary data.</text>
</comment>
<evidence type="ECO:0000313" key="4">
    <source>
        <dbReference type="Proteomes" id="UP000325315"/>
    </source>
</evidence>
<accession>A0A5B6W2D3</accession>
<keyword evidence="1" id="KW-0539">Nucleus</keyword>
<name>A0A5B6W2D3_9ROSI</name>
<proteinExistence type="predicted"/>
<gene>
    <name evidence="3" type="ORF">EPI10_025462</name>
</gene>
<sequence>MILQKNQKMHSSMYNDHPKFRYNLRERSSSMKQLHLGKMALKGLDWSQSSSFGNHSHLDNSILSVDKNLCECSDFTTSSLMFNYNIDIQVPIGPLFQAEVLEWTGVALESDVKWLGTLIWPLEKKENSFLIEGDRIGKGRQDSCGCQIRNSLQCVKFHVAEKRLEVKHELGPAFNQWKFDKMGEEVAFGWNEKEKDMFSSIVNSNPPLGKCFWDEIYKHFYDKSREELVCYYFNVFLLQHRAYQNRIDPNSITYDDEEVVLGPESIGKGIGPKSYTSILIPLNKSQKNSKDALPQFSTEHFYKIWKSGSPFKEISGNGSSNGEDSVLCNNLKRKNRKIDHTFNL</sequence>
<protein>
    <submittedName>
        <fullName evidence="3">AT-rich interactive domain-containing protein 2-like</fullName>
    </submittedName>
</protein>
<dbReference type="SMART" id="SM01189">
    <property type="entry name" value="ELM2"/>
    <property type="match status" value="1"/>
</dbReference>
<dbReference type="EMBL" id="SMMG02000005">
    <property type="protein sequence ID" value="KAA3475257.1"/>
    <property type="molecule type" value="Genomic_DNA"/>
</dbReference>
<dbReference type="AlphaFoldDB" id="A0A5B6W2D3"/>
<dbReference type="PANTHER" id="PTHR46410:SF1">
    <property type="entry name" value="AT-RICH INTERACTIVE DOMAIN-CONTAINING PROTEIN 1"/>
    <property type="match status" value="1"/>
</dbReference>
<dbReference type="PANTHER" id="PTHR46410">
    <property type="entry name" value="AT-RICH INTERACTIVE DOMAIN-CONTAINING PROTEIN 2"/>
    <property type="match status" value="1"/>
</dbReference>
<evidence type="ECO:0000256" key="1">
    <source>
        <dbReference type="ARBA" id="ARBA00023242"/>
    </source>
</evidence>
<dbReference type="OrthoDB" id="1938591at2759"/>
<reference evidence="4" key="1">
    <citation type="journal article" date="2019" name="Plant Biotechnol. J.">
        <title>Genome sequencing of the Australian wild diploid species Gossypium australe highlights disease resistance and delayed gland morphogenesis.</title>
        <authorList>
            <person name="Cai Y."/>
            <person name="Cai X."/>
            <person name="Wang Q."/>
            <person name="Wang P."/>
            <person name="Zhang Y."/>
            <person name="Cai C."/>
            <person name="Xu Y."/>
            <person name="Wang K."/>
            <person name="Zhou Z."/>
            <person name="Wang C."/>
            <person name="Geng S."/>
            <person name="Li B."/>
            <person name="Dong Q."/>
            <person name="Hou Y."/>
            <person name="Wang H."/>
            <person name="Ai P."/>
            <person name="Liu Z."/>
            <person name="Yi F."/>
            <person name="Sun M."/>
            <person name="An G."/>
            <person name="Cheng J."/>
            <person name="Zhang Y."/>
            <person name="Shi Q."/>
            <person name="Xie Y."/>
            <person name="Shi X."/>
            <person name="Chang Y."/>
            <person name="Huang F."/>
            <person name="Chen Y."/>
            <person name="Hong S."/>
            <person name="Mi L."/>
            <person name="Sun Q."/>
            <person name="Zhang L."/>
            <person name="Zhou B."/>
            <person name="Peng R."/>
            <person name="Zhang X."/>
            <person name="Liu F."/>
        </authorList>
    </citation>
    <scope>NUCLEOTIDE SEQUENCE [LARGE SCALE GENOMIC DNA]</scope>
    <source>
        <strain evidence="4">cv. PA1801</strain>
    </source>
</reference>
<dbReference type="InterPro" id="IPR000949">
    <property type="entry name" value="ELM2_dom"/>
</dbReference>
<evidence type="ECO:0000313" key="3">
    <source>
        <dbReference type="EMBL" id="KAA3475257.1"/>
    </source>
</evidence>
<keyword evidence="4" id="KW-1185">Reference proteome</keyword>
<feature type="domain" description="ELM2" evidence="2">
    <location>
        <begin position="90"/>
        <end position="141"/>
    </location>
</feature>
<organism evidence="3 4">
    <name type="scientific">Gossypium australe</name>
    <dbReference type="NCBI Taxonomy" id="47621"/>
    <lineage>
        <taxon>Eukaryota</taxon>
        <taxon>Viridiplantae</taxon>
        <taxon>Streptophyta</taxon>
        <taxon>Embryophyta</taxon>
        <taxon>Tracheophyta</taxon>
        <taxon>Spermatophyta</taxon>
        <taxon>Magnoliopsida</taxon>
        <taxon>eudicotyledons</taxon>
        <taxon>Gunneridae</taxon>
        <taxon>Pentapetalae</taxon>
        <taxon>rosids</taxon>
        <taxon>malvids</taxon>
        <taxon>Malvales</taxon>
        <taxon>Malvaceae</taxon>
        <taxon>Malvoideae</taxon>
        <taxon>Gossypium</taxon>
    </lineage>
</organism>
<dbReference type="Proteomes" id="UP000325315">
    <property type="component" value="Unassembled WGS sequence"/>
</dbReference>